<dbReference type="Gene3D" id="3.30.530.20">
    <property type="match status" value="1"/>
</dbReference>
<name>A0ABU1UMV5_9ACTN</name>
<gene>
    <name evidence="1" type="ORF">J2X11_001339</name>
</gene>
<dbReference type="SUPFAM" id="SSF55961">
    <property type="entry name" value="Bet v1-like"/>
    <property type="match status" value="1"/>
</dbReference>
<keyword evidence="2" id="KW-1185">Reference proteome</keyword>
<dbReference type="Proteomes" id="UP001257739">
    <property type="component" value="Unassembled WGS sequence"/>
</dbReference>
<dbReference type="InterPro" id="IPR023393">
    <property type="entry name" value="START-like_dom_sf"/>
</dbReference>
<dbReference type="InterPro" id="IPR019587">
    <property type="entry name" value="Polyketide_cyclase/dehydratase"/>
</dbReference>
<dbReference type="CDD" id="cd07812">
    <property type="entry name" value="SRPBCC"/>
    <property type="match status" value="1"/>
</dbReference>
<organism evidence="1 2">
    <name type="scientific">Aeromicrobium panaciterrae</name>
    <dbReference type="NCBI Taxonomy" id="363861"/>
    <lineage>
        <taxon>Bacteria</taxon>
        <taxon>Bacillati</taxon>
        <taxon>Actinomycetota</taxon>
        <taxon>Actinomycetes</taxon>
        <taxon>Propionibacteriales</taxon>
        <taxon>Nocardioidaceae</taxon>
        <taxon>Aeromicrobium</taxon>
    </lineage>
</organism>
<evidence type="ECO:0000313" key="1">
    <source>
        <dbReference type="EMBL" id="MDR7086500.1"/>
    </source>
</evidence>
<proteinExistence type="predicted"/>
<protein>
    <submittedName>
        <fullName evidence="1">Uncharacterized protein YndB with AHSA1/START domain</fullName>
    </submittedName>
</protein>
<dbReference type="RefSeq" id="WP_309968452.1">
    <property type="nucleotide sequence ID" value="NZ_JAVDWH010000001.1"/>
</dbReference>
<comment type="caution">
    <text evidence="1">The sequence shown here is derived from an EMBL/GenBank/DDBJ whole genome shotgun (WGS) entry which is preliminary data.</text>
</comment>
<accession>A0ABU1UMV5</accession>
<sequence length="153" mass="16843">MSIKQLIEGSVEIAAPPEKVWALVSDLKRMPEWSPQVRKKFVLGRTVKEGTRTFNINGQGKLRWPTTAKVIAFEPNKKLAFKIIENRSIWTYELEPTATGTRLTESRTTPNGTTKFSDFSVDKGLGGAETFEASLGTGISTTLERIKAAAEAA</sequence>
<evidence type="ECO:0000313" key="2">
    <source>
        <dbReference type="Proteomes" id="UP001257739"/>
    </source>
</evidence>
<dbReference type="EMBL" id="JAVDWH010000001">
    <property type="protein sequence ID" value="MDR7086500.1"/>
    <property type="molecule type" value="Genomic_DNA"/>
</dbReference>
<dbReference type="Pfam" id="PF10604">
    <property type="entry name" value="Polyketide_cyc2"/>
    <property type="match status" value="1"/>
</dbReference>
<reference evidence="1 2" key="1">
    <citation type="submission" date="2023-07" db="EMBL/GenBank/DDBJ databases">
        <title>Sorghum-associated microbial communities from plants grown in Nebraska, USA.</title>
        <authorList>
            <person name="Schachtman D."/>
        </authorList>
    </citation>
    <scope>NUCLEOTIDE SEQUENCE [LARGE SCALE GENOMIC DNA]</scope>
    <source>
        <strain evidence="1 2">BE248</strain>
    </source>
</reference>